<sequence>MHPQSARITSSGKIGKMTSAKGHLPVSRINTIMKSSCDVDTVDKDSSIMMCKATEIFIRSLAQEAFKQSVNKKKLDYKHLTDVVHSGTKYIFLKDILPKKITYAQYKEIMKKKKQSDAEQNGDDSSSSSSCSSSSEEESSSESEDHMKMESEPFQSKGSQYIVEEKVPESDDTEPEEESAGSVPPKAKRVKANKSASKSTLPM</sequence>
<dbReference type="PANTHER" id="PTHR10252">
    <property type="entry name" value="HISTONE-LIKE TRANSCRIPTION FACTOR CCAAT-RELATED"/>
    <property type="match status" value="1"/>
</dbReference>
<dbReference type="InterPro" id="IPR009072">
    <property type="entry name" value="Histone-fold"/>
</dbReference>
<dbReference type="OrthoDB" id="1291358at2759"/>
<organism evidence="5 6">
    <name type="scientific">Callosobruchus maculatus</name>
    <name type="common">Southern cowpea weevil</name>
    <name type="synonym">Pulse bruchid</name>
    <dbReference type="NCBI Taxonomy" id="64391"/>
    <lineage>
        <taxon>Eukaryota</taxon>
        <taxon>Metazoa</taxon>
        <taxon>Ecdysozoa</taxon>
        <taxon>Arthropoda</taxon>
        <taxon>Hexapoda</taxon>
        <taxon>Insecta</taxon>
        <taxon>Pterygota</taxon>
        <taxon>Neoptera</taxon>
        <taxon>Endopterygota</taxon>
        <taxon>Coleoptera</taxon>
        <taxon>Polyphaga</taxon>
        <taxon>Cucujiformia</taxon>
        <taxon>Chrysomeloidea</taxon>
        <taxon>Chrysomelidae</taxon>
        <taxon>Bruchinae</taxon>
        <taxon>Bruchini</taxon>
        <taxon>Callosobruchus</taxon>
    </lineage>
</organism>
<dbReference type="AlphaFoldDB" id="A0A653CJ00"/>
<feature type="region of interest" description="Disordered" evidence="3">
    <location>
        <begin position="114"/>
        <end position="203"/>
    </location>
</feature>
<dbReference type="InterPro" id="IPR003958">
    <property type="entry name" value="CBFA_NFYB_domain"/>
</dbReference>
<name>A0A653CJ00_CALMS</name>
<gene>
    <name evidence="5" type="ORF">CALMAC_LOCUS9545</name>
</gene>
<dbReference type="Proteomes" id="UP000410492">
    <property type="component" value="Unassembled WGS sequence"/>
</dbReference>
<dbReference type="GO" id="GO:0006338">
    <property type="term" value="P:chromatin remodeling"/>
    <property type="evidence" value="ECO:0007669"/>
    <property type="project" value="TreeGrafter"/>
</dbReference>
<dbReference type="Pfam" id="PF00808">
    <property type="entry name" value="CBFD_NFYB_HMF"/>
    <property type="match status" value="1"/>
</dbReference>
<dbReference type="EMBL" id="CAACVG010007981">
    <property type="protein sequence ID" value="VEN47895.1"/>
    <property type="molecule type" value="Genomic_DNA"/>
</dbReference>
<feature type="compositionally biased region" description="Low complexity" evidence="3">
    <location>
        <begin position="125"/>
        <end position="134"/>
    </location>
</feature>
<dbReference type="SUPFAM" id="SSF47113">
    <property type="entry name" value="Histone-fold"/>
    <property type="match status" value="1"/>
</dbReference>
<evidence type="ECO:0000256" key="2">
    <source>
        <dbReference type="ARBA" id="ARBA00023242"/>
    </source>
</evidence>
<protein>
    <recommendedName>
        <fullName evidence="4">Transcription factor CBF/NF-Y/archaeal histone domain-containing protein</fullName>
    </recommendedName>
</protein>
<dbReference type="CDD" id="cd22924">
    <property type="entry name" value="HFD_CHRAC1-like"/>
    <property type="match status" value="1"/>
</dbReference>
<feature type="compositionally biased region" description="Polar residues" evidence="3">
    <location>
        <begin position="194"/>
        <end position="203"/>
    </location>
</feature>
<dbReference type="GO" id="GO:0046982">
    <property type="term" value="F:protein heterodimerization activity"/>
    <property type="evidence" value="ECO:0007669"/>
    <property type="project" value="InterPro"/>
</dbReference>
<feature type="domain" description="Transcription factor CBF/NF-Y/archaeal histone" evidence="4">
    <location>
        <begin position="24"/>
        <end position="81"/>
    </location>
</feature>
<evidence type="ECO:0000256" key="3">
    <source>
        <dbReference type="SAM" id="MobiDB-lite"/>
    </source>
</evidence>
<evidence type="ECO:0000313" key="5">
    <source>
        <dbReference type="EMBL" id="VEN47895.1"/>
    </source>
</evidence>
<keyword evidence="6" id="KW-1185">Reference proteome</keyword>
<evidence type="ECO:0000256" key="1">
    <source>
        <dbReference type="ARBA" id="ARBA00004123"/>
    </source>
</evidence>
<dbReference type="GO" id="GO:0006261">
    <property type="term" value="P:DNA-templated DNA replication"/>
    <property type="evidence" value="ECO:0007669"/>
    <property type="project" value="TreeGrafter"/>
</dbReference>
<proteinExistence type="predicted"/>
<dbReference type="InterPro" id="IPR050568">
    <property type="entry name" value="Transcr_DNA_Rep_Reg"/>
</dbReference>
<keyword evidence="2" id="KW-0539">Nucleus</keyword>
<evidence type="ECO:0000259" key="4">
    <source>
        <dbReference type="Pfam" id="PF00808"/>
    </source>
</evidence>
<feature type="non-terminal residue" evidence="5">
    <location>
        <position position="203"/>
    </location>
</feature>
<accession>A0A653CJ00</accession>
<dbReference type="GO" id="GO:0008623">
    <property type="term" value="C:CHRAC"/>
    <property type="evidence" value="ECO:0007669"/>
    <property type="project" value="TreeGrafter"/>
</dbReference>
<comment type="subcellular location">
    <subcellularLocation>
        <location evidence="1">Nucleus</location>
    </subcellularLocation>
</comment>
<reference evidence="5 6" key="1">
    <citation type="submission" date="2019-01" db="EMBL/GenBank/DDBJ databases">
        <authorList>
            <person name="Sayadi A."/>
        </authorList>
    </citation>
    <scope>NUCLEOTIDE SEQUENCE [LARGE SCALE GENOMIC DNA]</scope>
</reference>
<feature type="compositionally biased region" description="Acidic residues" evidence="3">
    <location>
        <begin position="170"/>
        <end position="179"/>
    </location>
</feature>
<evidence type="ECO:0000313" key="6">
    <source>
        <dbReference type="Proteomes" id="UP000410492"/>
    </source>
</evidence>
<dbReference type="PANTHER" id="PTHR10252:SF54">
    <property type="entry name" value="CHROMATIN ACCESSIBILITY COMPLEX PROTEIN 1"/>
    <property type="match status" value="1"/>
</dbReference>
<dbReference type="Gene3D" id="1.10.20.10">
    <property type="entry name" value="Histone, subunit A"/>
    <property type="match status" value="1"/>
</dbReference>